<protein>
    <recommendedName>
        <fullName evidence="3">EthD domain-containing protein</fullName>
    </recommendedName>
</protein>
<gene>
    <name evidence="1" type="ORF">B0T26DRAFT_745273</name>
</gene>
<evidence type="ECO:0008006" key="3">
    <source>
        <dbReference type="Google" id="ProtNLM"/>
    </source>
</evidence>
<dbReference type="GeneID" id="85327813"/>
<accession>A0AA40EFC5</accession>
<dbReference type="Proteomes" id="UP001172101">
    <property type="component" value="Unassembled WGS sequence"/>
</dbReference>
<name>A0AA40EFC5_9PEZI</name>
<reference evidence="1" key="1">
    <citation type="submission" date="2023-06" db="EMBL/GenBank/DDBJ databases">
        <title>Genome-scale phylogeny and comparative genomics of the fungal order Sordariales.</title>
        <authorList>
            <consortium name="Lawrence Berkeley National Laboratory"/>
            <person name="Hensen N."/>
            <person name="Bonometti L."/>
            <person name="Westerberg I."/>
            <person name="Brannstrom I.O."/>
            <person name="Guillou S."/>
            <person name="Cros-Aarteil S."/>
            <person name="Calhoun S."/>
            <person name="Haridas S."/>
            <person name="Kuo A."/>
            <person name="Mondo S."/>
            <person name="Pangilinan J."/>
            <person name="Riley R."/>
            <person name="LaButti K."/>
            <person name="Andreopoulos B."/>
            <person name="Lipzen A."/>
            <person name="Chen C."/>
            <person name="Yanf M."/>
            <person name="Daum C."/>
            <person name="Ng V."/>
            <person name="Clum A."/>
            <person name="Steindorff A."/>
            <person name="Ohm R."/>
            <person name="Martin F."/>
            <person name="Silar P."/>
            <person name="Natvig D."/>
            <person name="Lalanne C."/>
            <person name="Gautier V."/>
            <person name="Ament-velasquez S.L."/>
            <person name="Kruys A."/>
            <person name="Hutchinson M.I."/>
            <person name="Powell A.J."/>
            <person name="Barry K."/>
            <person name="Miller A.N."/>
            <person name="Grigoriev I.V."/>
            <person name="Debuchy R."/>
            <person name="Gladieux P."/>
            <person name="Thoren M.H."/>
            <person name="Johannesson H."/>
        </authorList>
    </citation>
    <scope>NUCLEOTIDE SEQUENCE</scope>
    <source>
        <strain evidence="1">SMH2392-1A</strain>
    </source>
</reference>
<evidence type="ECO:0000313" key="2">
    <source>
        <dbReference type="Proteomes" id="UP001172101"/>
    </source>
</evidence>
<keyword evidence="2" id="KW-1185">Reference proteome</keyword>
<proteinExistence type="predicted"/>
<sequence length="224" mass="24549">MTLRCGLLLVRSKITDAALTPVVFRQWYEQVHIPHLLGTGKIPASARYTLSSSSPPPEDGQEPTRPYLAVYPVTDLDWLKTPDCSFFKIPLHDELLPNASKFVYDVAAFDARFFERVVGVESRVVRGPAKHLIIVLISLEAAGQQEPESLLHASLPVGEPDRSTLFKFEFAPGAKEGSAEKLAGYVAVHEFTMLPGGVTGAKQAGFESATYNFLSSFGDIEIKI</sequence>
<evidence type="ECO:0000313" key="1">
    <source>
        <dbReference type="EMBL" id="KAK0733203.1"/>
    </source>
</evidence>
<dbReference type="AlphaFoldDB" id="A0AA40EFC5"/>
<organism evidence="1 2">
    <name type="scientific">Lasiosphaeria miniovina</name>
    <dbReference type="NCBI Taxonomy" id="1954250"/>
    <lineage>
        <taxon>Eukaryota</taxon>
        <taxon>Fungi</taxon>
        <taxon>Dikarya</taxon>
        <taxon>Ascomycota</taxon>
        <taxon>Pezizomycotina</taxon>
        <taxon>Sordariomycetes</taxon>
        <taxon>Sordariomycetidae</taxon>
        <taxon>Sordariales</taxon>
        <taxon>Lasiosphaeriaceae</taxon>
        <taxon>Lasiosphaeria</taxon>
    </lineage>
</organism>
<comment type="caution">
    <text evidence="1">The sequence shown here is derived from an EMBL/GenBank/DDBJ whole genome shotgun (WGS) entry which is preliminary data.</text>
</comment>
<dbReference type="EMBL" id="JAUIRO010000001">
    <property type="protein sequence ID" value="KAK0733203.1"/>
    <property type="molecule type" value="Genomic_DNA"/>
</dbReference>
<dbReference type="RefSeq" id="XP_060302080.1">
    <property type="nucleotide sequence ID" value="XM_060444543.1"/>
</dbReference>